<dbReference type="InterPro" id="IPR005792">
    <property type="entry name" value="Prot_disulphide_isomerase"/>
</dbReference>
<dbReference type="FunFam" id="3.40.30.10:FF:000042">
    <property type="entry name" value="protein disulfide-isomerase A2"/>
    <property type="match status" value="1"/>
</dbReference>
<evidence type="ECO:0000256" key="4">
    <source>
        <dbReference type="ARBA" id="ARBA00012723"/>
    </source>
</evidence>
<evidence type="ECO:0000256" key="5">
    <source>
        <dbReference type="ARBA" id="ARBA00022729"/>
    </source>
</evidence>
<reference evidence="14" key="1">
    <citation type="submission" date="2020-06" db="EMBL/GenBank/DDBJ databases">
        <title>WGS assembly of Ceratodon purpureus strain R40.</title>
        <authorList>
            <person name="Carey S.B."/>
            <person name="Jenkins J."/>
            <person name="Shu S."/>
            <person name="Lovell J.T."/>
            <person name="Sreedasyam A."/>
            <person name="Maumus F."/>
            <person name="Tiley G.P."/>
            <person name="Fernandez-Pozo N."/>
            <person name="Barry K."/>
            <person name="Chen C."/>
            <person name="Wang M."/>
            <person name="Lipzen A."/>
            <person name="Daum C."/>
            <person name="Saski C.A."/>
            <person name="Payton A.C."/>
            <person name="Mcbreen J.C."/>
            <person name="Conrad R.E."/>
            <person name="Kollar L.M."/>
            <person name="Olsson S."/>
            <person name="Huttunen S."/>
            <person name="Landis J.B."/>
            <person name="Wickett N.J."/>
            <person name="Johnson M.G."/>
            <person name="Rensing S.A."/>
            <person name="Grimwood J."/>
            <person name="Schmutz J."/>
            <person name="Mcdaniel S.F."/>
        </authorList>
    </citation>
    <scope>NUCLEOTIDE SEQUENCE</scope>
    <source>
        <strain evidence="14">R40</strain>
    </source>
</reference>
<keyword evidence="7" id="KW-0256">Endoplasmic reticulum</keyword>
<keyword evidence="5 12" id="KW-0732">Signal</keyword>
<dbReference type="EC" id="5.3.4.1" evidence="4"/>
<keyword evidence="9" id="KW-0325">Glycoprotein</keyword>
<dbReference type="FunFam" id="3.40.30.10:FF:000134">
    <property type="entry name" value="Protein disulfide-isomerase"/>
    <property type="match status" value="1"/>
</dbReference>
<evidence type="ECO:0000256" key="1">
    <source>
        <dbReference type="ARBA" id="ARBA00001182"/>
    </source>
</evidence>
<evidence type="ECO:0000313" key="14">
    <source>
        <dbReference type="EMBL" id="KAG0575411.1"/>
    </source>
</evidence>
<evidence type="ECO:0000259" key="13">
    <source>
        <dbReference type="PROSITE" id="PS51352"/>
    </source>
</evidence>
<comment type="subcellular location">
    <subcellularLocation>
        <location evidence="2">Endoplasmic reticulum lumen</location>
    </subcellularLocation>
</comment>
<gene>
    <name evidence="14" type="ORF">KC19_5G002200</name>
</gene>
<accession>A0A8T0HXL2</accession>
<comment type="catalytic activity">
    <reaction evidence="1">
        <text>Catalyzes the rearrangement of -S-S- bonds in proteins.</text>
        <dbReference type="EC" id="5.3.4.1"/>
    </reaction>
</comment>
<evidence type="ECO:0000313" key="15">
    <source>
        <dbReference type="Proteomes" id="UP000822688"/>
    </source>
</evidence>
<keyword evidence="10" id="KW-0413">Isomerase</keyword>
<dbReference type="GO" id="GO:0005788">
    <property type="term" value="C:endoplasmic reticulum lumen"/>
    <property type="evidence" value="ECO:0007669"/>
    <property type="project" value="UniProtKB-SubCell"/>
</dbReference>
<dbReference type="CDD" id="cd02981">
    <property type="entry name" value="PDI_b_family"/>
    <property type="match status" value="1"/>
</dbReference>
<comment type="caution">
    <text evidence="14">The sequence shown here is derived from an EMBL/GenBank/DDBJ whole genome shotgun (WGS) entry which is preliminary data.</text>
</comment>
<feature type="signal peptide" evidence="12">
    <location>
        <begin position="1"/>
        <end position="25"/>
    </location>
</feature>
<keyword evidence="15" id="KW-1185">Reference proteome</keyword>
<evidence type="ECO:0000256" key="9">
    <source>
        <dbReference type="ARBA" id="ARBA00023180"/>
    </source>
</evidence>
<dbReference type="GO" id="GO:0006457">
    <property type="term" value="P:protein folding"/>
    <property type="evidence" value="ECO:0007669"/>
    <property type="project" value="TreeGrafter"/>
</dbReference>
<evidence type="ECO:0000256" key="11">
    <source>
        <dbReference type="ARBA" id="ARBA00023284"/>
    </source>
</evidence>
<keyword evidence="6" id="KW-0677">Repeat</keyword>
<name>A0A8T0HXL2_CERPU</name>
<dbReference type="Pfam" id="PF00085">
    <property type="entry name" value="Thioredoxin"/>
    <property type="match status" value="2"/>
</dbReference>
<dbReference type="PANTHER" id="PTHR18929">
    <property type="entry name" value="PROTEIN DISULFIDE ISOMERASE"/>
    <property type="match status" value="1"/>
</dbReference>
<dbReference type="PROSITE" id="PS00194">
    <property type="entry name" value="THIOREDOXIN_1"/>
    <property type="match status" value="1"/>
</dbReference>
<dbReference type="Proteomes" id="UP000822688">
    <property type="component" value="Chromosome 5"/>
</dbReference>
<sequence length="555" mass="62022">MAQRWFGFLLLLLVVLSVSIHCCHSIQEDHSHTLVNEDQVPSEDDDDLEDLEEGMDLDAQIASDSFSSAEALAATKVANVNDKDVERVIEKFEFVLLLGYAPWCTQSEELLPEFTAAALRLSQLGNPVLLAKLDAVNNPSAAAQYEIQGFPTLVFFVNGTREQYLGGYSREEIVRWVRKKTGHAVTTITSKEEAESFLSKNVTAVLGYFETLEGPEHDAFIAAAKAEAETEFVQMTVAEVAQIFAESSILPPLIAVRKQEPEHFTTFRGSFSIEEIASFVEINKHPLLTVLNSKNANMVYGSPMKLHVLLFAEKMDYENVRSLYLEAAKDFKGKVMFLVIDMEDQEFSRPMLAVYGLDTNKPVVAGLNNEDGARYFLESDFTVDNLKTFAANMYAGRLPVYYKSEPVPAENEGLVKIVVGKNFEEIVMDDTKDVFLYVHAPWCATCEKVGRVFEKLAKHVQDVPSLVMAKCDGQENEHPLLLEVPNYPSLLLYPAGRKSSSPIEAESKATWKKLLIFLKENVAIPFPVSNDDEVFSNAASRRETAELDTLINDEL</sequence>
<dbReference type="NCBIfam" id="TIGR01130">
    <property type="entry name" value="ER_PDI_fam"/>
    <property type="match status" value="1"/>
</dbReference>
<evidence type="ECO:0000256" key="10">
    <source>
        <dbReference type="ARBA" id="ARBA00023235"/>
    </source>
</evidence>
<evidence type="ECO:0000256" key="12">
    <source>
        <dbReference type="SAM" id="SignalP"/>
    </source>
</evidence>
<dbReference type="CDD" id="cd02982">
    <property type="entry name" value="PDI_b'_family"/>
    <property type="match status" value="1"/>
</dbReference>
<comment type="similarity">
    <text evidence="3">Belongs to the protein disulfide isomerase family.</text>
</comment>
<evidence type="ECO:0000256" key="8">
    <source>
        <dbReference type="ARBA" id="ARBA00023157"/>
    </source>
</evidence>
<dbReference type="InterPro" id="IPR013766">
    <property type="entry name" value="Thioredoxin_domain"/>
</dbReference>
<dbReference type="CDD" id="cd02995">
    <property type="entry name" value="PDI_a_PDI_a'_C"/>
    <property type="match status" value="1"/>
</dbReference>
<dbReference type="GO" id="GO:0034976">
    <property type="term" value="P:response to endoplasmic reticulum stress"/>
    <property type="evidence" value="ECO:0007669"/>
    <property type="project" value="TreeGrafter"/>
</dbReference>
<dbReference type="AlphaFoldDB" id="A0A8T0HXL2"/>
<dbReference type="Gene3D" id="3.40.30.10">
    <property type="entry name" value="Glutaredoxin"/>
    <property type="match status" value="4"/>
</dbReference>
<dbReference type="InterPro" id="IPR017937">
    <property type="entry name" value="Thioredoxin_CS"/>
</dbReference>
<evidence type="ECO:0000256" key="2">
    <source>
        <dbReference type="ARBA" id="ARBA00004319"/>
    </source>
</evidence>
<proteinExistence type="inferred from homology"/>
<evidence type="ECO:0000256" key="3">
    <source>
        <dbReference type="ARBA" id="ARBA00006347"/>
    </source>
</evidence>
<feature type="domain" description="Thioredoxin" evidence="13">
    <location>
        <begin position="66"/>
        <end position="182"/>
    </location>
</feature>
<protein>
    <recommendedName>
        <fullName evidence="4">protein disulfide-isomerase</fullName>
        <ecNumber evidence="4">5.3.4.1</ecNumber>
    </recommendedName>
</protein>
<dbReference type="EMBL" id="CM026425">
    <property type="protein sequence ID" value="KAG0575411.1"/>
    <property type="molecule type" value="Genomic_DNA"/>
</dbReference>
<evidence type="ECO:0000256" key="7">
    <source>
        <dbReference type="ARBA" id="ARBA00022824"/>
    </source>
</evidence>
<dbReference type="InterPro" id="IPR036249">
    <property type="entry name" value="Thioredoxin-like_sf"/>
</dbReference>
<evidence type="ECO:0000256" key="6">
    <source>
        <dbReference type="ARBA" id="ARBA00022737"/>
    </source>
</evidence>
<organism evidence="14 15">
    <name type="scientific">Ceratodon purpureus</name>
    <name type="common">Fire moss</name>
    <name type="synonym">Dicranum purpureum</name>
    <dbReference type="NCBI Taxonomy" id="3225"/>
    <lineage>
        <taxon>Eukaryota</taxon>
        <taxon>Viridiplantae</taxon>
        <taxon>Streptophyta</taxon>
        <taxon>Embryophyta</taxon>
        <taxon>Bryophyta</taxon>
        <taxon>Bryophytina</taxon>
        <taxon>Bryopsida</taxon>
        <taxon>Dicranidae</taxon>
        <taxon>Pseudoditrichales</taxon>
        <taxon>Ditrichaceae</taxon>
        <taxon>Ceratodon</taxon>
    </lineage>
</organism>
<feature type="chain" id="PRO_5035760211" description="protein disulfide-isomerase" evidence="12">
    <location>
        <begin position="26"/>
        <end position="555"/>
    </location>
</feature>
<keyword evidence="11" id="KW-0676">Redox-active center</keyword>
<dbReference type="PROSITE" id="PS51352">
    <property type="entry name" value="THIOREDOXIN_2"/>
    <property type="match status" value="1"/>
</dbReference>
<dbReference type="SUPFAM" id="SSF52833">
    <property type="entry name" value="Thioredoxin-like"/>
    <property type="match status" value="4"/>
</dbReference>
<keyword evidence="8" id="KW-1015">Disulfide bond</keyword>
<dbReference type="CDD" id="cd02961">
    <property type="entry name" value="PDI_a_family"/>
    <property type="match status" value="1"/>
</dbReference>
<dbReference type="Pfam" id="PF13848">
    <property type="entry name" value="Thioredoxin_6"/>
    <property type="match status" value="1"/>
</dbReference>
<dbReference type="PANTHER" id="PTHR18929:SF189">
    <property type="entry name" value="PROTEIN DISULFIDE ISOMERASE-LIKE 1-5-RELATED"/>
    <property type="match status" value="1"/>
</dbReference>
<dbReference type="GO" id="GO:0003756">
    <property type="term" value="F:protein disulfide isomerase activity"/>
    <property type="evidence" value="ECO:0007669"/>
    <property type="project" value="UniProtKB-EC"/>
</dbReference>